<gene>
    <name evidence="1" type="ORF">M421DRAFT_94774</name>
</gene>
<sequence length="229" mass="24335">MVTLLALATHLNGWNEGGCKVRSGNGTALALPSLANRAPRYSRGEACGAASFPSYPPIFCLLVVSVHLPGMQKYTNIVRNDFAAYSTCRTTVSAYHPEHEKSGLHVWIQGIVKQVNNRTVGKFPDGGTVESLEVQKRKQDVRAATAATGTVGGADGQVSSEEALISTERLLLLVTGGWPIRSKDVSGKAGRLHAEPASAPVTLGSEASKVRELTSVQMETFSTSRLSTL</sequence>
<proteinExistence type="predicted"/>
<evidence type="ECO:0000313" key="2">
    <source>
        <dbReference type="Proteomes" id="UP000800082"/>
    </source>
</evidence>
<reference evidence="1" key="1">
    <citation type="journal article" date="2020" name="Stud. Mycol.">
        <title>101 Dothideomycetes genomes: a test case for predicting lifestyles and emergence of pathogens.</title>
        <authorList>
            <person name="Haridas S."/>
            <person name="Albert R."/>
            <person name="Binder M."/>
            <person name="Bloem J."/>
            <person name="Labutti K."/>
            <person name="Salamov A."/>
            <person name="Andreopoulos B."/>
            <person name="Baker S."/>
            <person name="Barry K."/>
            <person name="Bills G."/>
            <person name="Bluhm B."/>
            <person name="Cannon C."/>
            <person name="Castanera R."/>
            <person name="Culley D."/>
            <person name="Daum C."/>
            <person name="Ezra D."/>
            <person name="Gonzalez J."/>
            <person name="Henrissat B."/>
            <person name="Kuo A."/>
            <person name="Liang C."/>
            <person name="Lipzen A."/>
            <person name="Lutzoni F."/>
            <person name="Magnuson J."/>
            <person name="Mondo S."/>
            <person name="Nolan M."/>
            <person name="Ohm R."/>
            <person name="Pangilinan J."/>
            <person name="Park H.-J."/>
            <person name="Ramirez L."/>
            <person name="Alfaro M."/>
            <person name="Sun H."/>
            <person name="Tritt A."/>
            <person name="Yoshinaga Y."/>
            <person name="Zwiers L.-H."/>
            <person name="Turgeon B."/>
            <person name="Goodwin S."/>
            <person name="Spatafora J."/>
            <person name="Crous P."/>
            <person name="Grigoriev I."/>
        </authorList>
    </citation>
    <scope>NUCLEOTIDE SEQUENCE</scope>
    <source>
        <strain evidence="1">CBS 183.55</strain>
    </source>
</reference>
<name>A0A6A5RDY2_9PLEO</name>
<dbReference type="GeneID" id="54355901"/>
<accession>A0A6A5RDY2</accession>
<dbReference type="EMBL" id="ML978985">
    <property type="protein sequence ID" value="KAF1925314.1"/>
    <property type="molecule type" value="Genomic_DNA"/>
</dbReference>
<keyword evidence="2" id="KW-1185">Reference proteome</keyword>
<evidence type="ECO:0000313" key="1">
    <source>
        <dbReference type="EMBL" id="KAF1925314.1"/>
    </source>
</evidence>
<dbReference type="AlphaFoldDB" id="A0A6A5RDY2"/>
<organism evidence="1 2">
    <name type="scientific">Didymella exigua CBS 183.55</name>
    <dbReference type="NCBI Taxonomy" id="1150837"/>
    <lineage>
        <taxon>Eukaryota</taxon>
        <taxon>Fungi</taxon>
        <taxon>Dikarya</taxon>
        <taxon>Ascomycota</taxon>
        <taxon>Pezizomycotina</taxon>
        <taxon>Dothideomycetes</taxon>
        <taxon>Pleosporomycetidae</taxon>
        <taxon>Pleosporales</taxon>
        <taxon>Pleosporineae</taxon>
        <taxon>Didymellaceae</taxon>
        <taxon>Didymella</taxon>
    </lineage>
</organism>
<dbReference type="Proteomes" id="UP000800082">
    <property type="component" value="Unassembled WGS sequence"/>
</dbReference>
<dbReference type="RefSeq" id="XP_033445566.1">
    <property type="nucleotide sequence ID" value="XM_033598234.1"/>
</dbReference>
<protein>
    <submittedName>
        <fullName evidence="1">Uncharacterized protein</fullName>
    </submittedName>
</protein>